<proteinExistence type="predicted"/>
<dbReference type="Proteomes" id="UP001063166">
    <property type="component" value="Unassembled WGS sequence"/>
</dbReference>
<feature type="region of interest" description="Disordered" evidence="1">
    <location>
        <begin position="92"/>
        <end position="112"/>
    </location>
</feature>
<evidence type="ECO:0000313" key="2">
    <source>
        <dbReference type="EMBL" id="GLB37442.1"/>
    </source>
</evidence>
<reference evidence="4" key="1">
    <citation type="submission" date="2022-07" db="EMBL/GenBank/DDBJ databases">
        <title>The genome of Lyophyllum shimeji provides insight into the initial evolution of ectomycorrhizal fungal genome.</title>
        <authorList>
            <person name="Kobayashi Y."/>
            <person name="Shibata T."/>
            <person name="Hirakawa H."/>
            <person name="Shigenobu S."/>
            <person name="Nishiyama T."/>
            <person name="Yamada A."/>
            <person name="Hasebe M."/>
            <person name="Kawaguchi M."/>
        </authorList>
    </citation>
    <scope>NUCLEOTIDE SEQUENCE</scope>
    <source>
        <strain evidence="4">AT787</strain>
    </source>
</reference>
<comment type="caution">
    <text evidence="4">The sequence shown here is derived from an EMBL/GenBank/DDBJ whole genome shotgun (WGS) entry which is preliminary data.</text>
</comment>
<feature type="compositionally biased region" description="Basic and acidic residues" evidence="1">
    <location>
        <begin position="31"/>
        <end position="40"/>
    </location>
</feature>
<evidence type="ECO:0000313" key="4">
    <source>
        <dbReference type="EMBL" id="GLB37471.1"/>
    </source>
</evidence>
<evidence type="ECO:0000256" key="1">
    <source>
        <dbReference type="SAM" id="MobiDB-lite"/>
    </source>
</evidence>
<name>A0A9P3PLE5_LYOSH</name>
<keyword evidence="5" id="KW-1185">Reference proteome</keyword>
<dbReference type="EMBL" id="BRPK01000004">
    <property type="protein sequence ID" value="GLB37471.1"/>
    <property type="molecule type" value="Genomic_DNA"/>
</dbReference>
<dbReference type="EMBL" id="BRPK01000004">
    <property type="protein sequence ID" value="GLB37442.1"/>
    <property type="molecule type" value="Genomic_DNA"/>
</dbReference>
<organism evidence="4 5">
    <name type="scientific">Lyophyllum shimeji</name>
    <name type="common">Hon-shimeji</name>
    <name type="synonym">Tricholoma shimeji</name>
    <dbReference type="NCBI Taxonomy" id="47721"/>
    <lineage>
        <taxon>Eukaryota</taxon>
        <taxon>Fungi</taxon>
        <taxon>Dikarya</taxon>
        <taxon>Basidiomycota</taxon>
        <taxon>Agaricomycotina</taxon>
        <taxon>Agaricomycetes</taxon>
        <taxon>Agaricomycetidae</taxon>
        <taxon>Agaricales</taxon>
        <taxon>Tricholomatineae</taxon>
        <taxon>Lyophyllaceae</taxon>
        <taxon>Lyophyllum</taxon>
    </lineage>
</organism>
<evidence type="ECO:0000313" key="5">
    <source>
        <dbReference type="Proteomes" id="UP001063166"/>
    </source>
</evidence>
<dbReference type="EMBL" id="BRPK01000004">
    <property type="protein sequence ID" value="GLB37468.1"/>
    <property type="molecule type" value="Genomic_DNA"/>
</dbReference>
<evidence type="ECO:0000313" key="3">
    <source>
        <dbReference type="EMBL" id="GLB37468.1"/>
    </source>
</evidence>
<feature type="region of interest" description="Disordered" evidence="1">
    <location>
        <begin position="1"/>
        <end position="77"/>
    </location>
</feature>
<protein>
    <submittedName>
        <fullName evidence="4">Uncharacterized protein</fullName>
    </submittedName>
</protein>
<accession>A0A9P3PLE5</accession>
<gene>
    <name evidence="2" type="ORF">LshimejAT787_0404930</name>
    <name evidence="3" type="ORF">LshimejAT787_0405190</name>
    <name evidence="4" type="ORF">LshimejAT787_0405220</name>
</gene>
<sequence length="270" mass="29483">MPTSFPAAAAHFRHMSEADDALSDSSSSRSRSPDSSRDTLHTPPLISNSSPVSSSEELESDPAPHKHSDDSDNSDLSRPMIFERHLPEGEAQITPLGSSSGQPVLGNLQGMALPHDEPFLQDCSRSEVEVTDHTYGPSMPPYNTQSDYLIDTIFRGSDRQSSKGPVRVDHHRLRAAMLHRPTPLNYSALHACRAARDSIYKERALTRSKINYTKARITEAQRILAFLEDCGLDIDRRLKQINLDISVIEAAAAGIGCGEGPARAGVSEGR</sequence>
<dbReference type="AlphaFoldDB" id="A0A9P3PLE5"/>